<dbReference type="EMBL" id="CCND01000015">
    <property type="protein sequence ID" value="CDX57684.1"/>
    <property type="molecule type" value="Genomic_DNA"/>
</dbReference>
<dbReference type="Proteomes" id="UP000182888">
    <property type="component" value="Unassembled WGS sequence"/>
</dbReference>
<reference evidence="3" key="1">
    <citation type="submission" date="2014-08" db="EMBL/GenBank/DDBJ databases">
        <authorList>
            <person name="Edwards T."/>
        </authorList>
    </citation>
    <scope>NUCLEOTIDE SEQUENCE [LARGE SCALE GENOMIC DNA]</scope>
</reference>
<evidence type="ECO:0000259" key="1">
    <source>
        <dbReference type="PROSITE" id="PS50943"/>
    </source>
</evidence>
<feature type="domain" description="HTH cro/C1-type" evidence="1">
    <location>
        <begin position="22"/>
        <end position="66"/>
    </location>
</feature>
<dbReference type="InterPro" id="IPR001387">
    <property type="entry name" value="Cro/C1-type_HTH"/>
</dbReference>
<gene>
    <name evidence="2" type="ORF">MPL1032_220107</name>
</gene>
<dbReference type="SUPFAM" id="SSF47413">
    <property type="entry name" value="lambda repressor-like DNA-binding domains"/>
    <property type="match status" value="1"/>
</dbReference>
<dbReference type="InterPro" id="IPR010982">
    <property type="entry name" value="Lambda_DNA-bd_dom_sf"/>
</dbReference>
<proteinExistence type="predicted"/>
<protein>
    <recommendedName>
        <fullName evidence="1">HTH cro/C1-type domain-containing protein</fullName>
    </recommendedName>
</protein>
<dbReference type="CDD" id="cd00093">
    <property type="entry name" value="HTH_XRE"/>
    <property type="match status" value="1"/>
</dbReference>
<dbReference type="Gene3D" id="1.10.260.40">
    <property type="entry name" value="lambda repressor-like DNA-binding domains"/>
    <property type="match status" value="1"/>
</dbReference>
<dbReference type="AlphaFoldDB" id="A0A0K2VZR3"/>
<sequence>MPENTGTITPLAWQRFVEETIRRRKAEGLTQKEHSALAGVSHPTMAAFERGETTLTLAKALDILRVVGLVDEPSEEDTQARFVRDAYERWRELISPLPQDSPARFPNGWYRFDYWLEGELKTLELSAFERILQKAVVRKTGWPPFWIPTREAIKPRETDGLIECWFAPEGDDIERAFGGPAFCDFWRAAPSGRMFLLRGYQEDGEETFPAGTILDTTLPLWRMSEVLLHAKSLALLLRKDPADSVVVHFRAMFTGLTGRILRSWANPLNDLLVQGRPARSDEAVLETILPVDAIEKQLAESLTPLLASLYDRFGVAGLSLNRVEAEVQRLLNSSVGKERAPAPS</sequence>
<dbReference type="PROSITE" id="PS50943">
    <property type="entry name" value="HTH_CROC1"/>
    <property type="match status" value="1"/>
</dbReference>
<accession>A0A0K2VZR3</accession>
<name>A0A0K2VZR3_MESPL</name>
<organism evidence="2 3">
    <name type="scientific">Mesorhizobium plurifarium</name>
    <dbReference type="NCBI Taxonomy" id="69974"/>
    <lineage>
        <taxon>Bacteria</taxon>
        <taxon>Pseudomonadati</taxon>
        <taxon>Pseudomonadota</taxon>
        <taxon>Alphaproteobacteria</taxon>
        <taxon>Hyphomicrobiales</taxon>
        <taxon>Phyllobacteriaceae</taxon>
        <taxon>Mesorhizobium</taxon>
    </lineage>
</organism>
<evidence type="ECO:0000313" key="3">
    <source>
        <dbReference type="Proteomes" id="UP000182888"/>
    </source>
</evidence>
<evidence type="ECO:0000313" key="2">
    <source>
        <dbReference type="EMBL" id="CDX57684.1"/>
    </source>
</evidence>
<dbReference type="Pfam" id="PF01381">
    <property type="entry name" value="HTH_3"/>
    <property type="match status" value="1"/>
</dbReference>
<dbReference type="GO" id="GO:0003677">
    <property type="term" value="F:DNA binding"/>
    <property type="evidence" value="ECO:0007669"/>
    <property type="project" value="InterPro"/>
</dbReference>